<dbReference type="Pfam" id="PF13586">
    <property type="entry name" value="DDE_Tnp_1_2"/>
    <property type="match status" value="1"/>
</dbReference>
<dbReference type="AlphaFoldDB" id="A0A644SXC8"/>
<proteinExistence type="predicted"/>
<organism evidence="2">
    <name type="scientific">bioreactor metagenome</name>
    <dbReference type="NCBI Taxonomy" id="1076179"/>
    <lineage>
        <taxon>unclassified sequences</taxon>
        <taxon>metagenomes</taxon>
        <taxon>ecological metagenomes</taxon>
    </lineage>
</organism>
<evidence type="ECO:0000313" key="2">
    <source>
        <dbReference type="EMBL" id="MPL59358.1"/>
    </source>
</evidence>
<accession>A0A644SXC8</accession>
<comment type="caution">
    <text evidence="2">The sequence shown here is derived from an EMBL/GenBank/DDBJ whole genome shotgun (WGS) entry which is preliminary data.</text>
</comment>
<name>A0A644SXC8_9ZZZZ</name>
<gene>
    <name evidence="2" type="ORF">SDC9_04910</name>
</gene>
<sequence length="104" mass="12050">MTITDKHNIRLSGPKLGRPSGDVLKKVEKTLERTDAKMRNAVEGKFGEGKRKYGFDRIYAKLKDTAECMISMQFFVMNLGRNLRVLFVHFLKRYFTFTEVGLLT</sequence>
<reference evidence="2" key="1">
    <citation type="submission" date="2019-08" db="EMBL/GenBank/DDBJ databases">
        <authorList>
            <person name="Kucharzyk K."/>
            <person name="Murdoch R.W."/>
            <person name="Higgins S."/>
            <person name="Loffler F."/>
        </authorList>
    </citation>
    <scope>NUCLEOTIDE SEQUENCE</scope>
</reference>
<protein>
    <recommendedName>
        <fullName evidence="1">Transposase DDE domain-containing protein</fullName>
    </recommendedName>
</protein>
<dbReference type="InterPro" id="IPR025668">
    <property type="entry name" value="Tnp_DDE_dom"/>
</dbReference>
<dbReference type="EMBL" id="VSSQ01000009">
    <property type="protein sequence ID" value="MPL59358.1"/>
    <property type="molecule type" value="Genomic_DNA"/>
</dbReference>
<evidence type="ECO:0000259" key="1">
    <source>
        <dbReference type="Pfam" id="PF13586"/>
    </source>
</evidence>
<feature type="domain" description="Transposase DDE" evidence="1">
    <location>
        <begin position="6"/>
        <end position="79"/>
    </location>
</feature>